<evidence type="ECO:0000313" key="11">
    <source>
        <dbReference type="Proteomes" id="UP000663088"/>
    </source>
</evidence>
<comment type="similarity">
    <text evidence="2">Belongs to the ABC-4 integral membrane protein family. LolC/E subfamily.</text>
</comment>
<proteinExistence type="inferred from homology"/>
<evidence type="ECO:0000256" key="6">
    <source>
        <dbReference type="ARBA" id="ARBA00023136"/>
    </source>
</evidence>
<dbReference type="InterPro" id="IPR003838">
    <property type="entry name" value="ABC3_permease_C"/>
</dbReference>
<organism evidence="10 11">
    <name type="scientific">Candidatus Methylacidiphilum infernorum</name>
    <dbReference type="NCBI Taxonomy" id="511746"/>
    <lineage>
        <taxon>Bacteria</taxon>
        <taxon>Pseudomonadati</taxon>
        <taxon>Verrucomicrobiota</taxon>
        <taxon>Methylacidiphilae</taxon>
        <taxon>Methylacidiphilales</taxon>
        <taxon>Methylacidiphilaceae</taxon>
        <taxon>Methylacidiphilum (ex Ratnadevi et al. 2023)</taxon>
    </lineage>
</organism>
<evidence type="ECO:0000313" key="10">
    <source>
        <dbReference type="EMBL" id="QSR85955.1"/>
    </source>
</evidence>
<feature type="domain" description="MacB-like periplasmic core" evidence="9">
    <location>
        <begin position="29"/>
        <end position="223"/>
    </location>
</feature>
<feature type="transmembrane region" description="Helical" evidence="7">
    <location>
        <begin position="341"/>
        <end position="362"/>
    </location>
</feature>
<keyword evidence="3" id="KW-1003">Cell membrane</keyword>
<keyword evidence="6 7" id="KW-0472">Membrane</keyword>
<feature type="transmembrane region" description="Helical" evidence="7">
    <location>
        <begin position="411"/>
        <end position="434"/>
    </location>
</feature>
<gene>
    <name evidence="10" type="ORF">EM20IM_05370</name>
</gene>
<dbReference type="InterPro" id="IPR025857">
    <property type="entry name" value="MacB_PCD"/>
</dbReference>
<evidence type="ECO:0000259" key="8">
    <source>
        <dbReference type="Pfam" id="PF02687"/>
    </source>
</evidence>
<dbReference type="PANTHER" id="PTHR30489">
    <property type="entry name" value="LIPOPROTEIN-RELEASING SYSTEM TRANSMEMBRANE PROTEIN LOLE"/>
    <property type="match status" value="1"/>
</dbReference>
<accession>A0ABX7PSJ4</accession>
<protein>
    <submittedName>
        <fullName evidence="10">ABC transporter permease</fullName>
    </submittedName>
</protein>
<feature type="transmembrane region" description="Helical" evidence="7">
    <location>
        <begin position="310"/>
        <end position="329"/>
    </location>
</feature>
<feature type="transmembrane region" description="Helical" evidence="7">
    <location>
        <begin position="729"/>
        <end position="749"/>
    </location>
</feature>
<sequence length="856" mass="95357">MSKIKGFGLLKIFFHHSLRYFCGHPFLFFLNIFCIALGIANFIAIQLINHSALESFRASIDLVGGKANLEITAENGSFDEEILSSVVKEPYIQVATPVLEQVCMLENHPGEYLDVVGVDFLTNRPIRSFELSSTVNKKEDVLDFLKDPFAVGINKKLAERLGIKIGDFLKLRTPEGWVELRVHSFLELESGAIGSDEHLAVMDIGNAQEVFHMAGQLSRISCLVSRGKDRMETIRSLQEKLPPSVVVQTPEKRNMKVEKMLGSFQLNLTALSLISLFVGMFIIYNTVLVGVVRRRSEIALLRCLGLGPKWIIAACLGESLIIGILGISLGMPAGYLLACKLIGWVSSSLTSLYLLSSIERIFISPYHFALALGMGIVAVGIASVFPAIEASRIDPVQAFSRATLEEKVHRFGLFWVICVILFVLLALLFSYLSFERGLSVLSFGAALFILLAFSFVSPLVCKIIVRMARPRKVIFKLILSHFNRSMHRNALTISALLTALAMVISVSVMITSFRHTVDGWLKQSVRADLFVTTAANLASGIHQVLSPSVEEIIAADNRIEAIDRYYEFRSEFRNSPIKISSISFAVAAGRNNLEFRKGNPEKLFREAAGSNRIFINESLSRKFNLKEKDRLSLKTDKGMVDFEILGVFKDFTTEFGLVLVDRQTLNKFWNQKGSHSLALYLKDAGKSAVVKKELDQKLCSMGDYIVYSNEELRKEIFRIFDQTFSITHLLKITSLLISAAGIFFNLLILSSERNYEMAVLRSLGASRKVIYALVLGESGLVGMISSLLGLMAGLILAVVLTYVINRSFFGWTIDWSTPWITLIWLPLTAIVVALCASLIPAHQLCKENISESLRIE</sequence>
<feature type="transmembrane region" description="Helical" evidence="7">
    <location>
        <begin position="26"/>
        <end position="48"/>
    </location>
</feature>
<feature type="domain" description="MacB-like periplasmic core" evidence="9">
    <location>
        <begin position="490"/>
        <end position="696"/>
    </location>
</feature>
<feature type="transmembrane region" description="Helical" evidence="7">
    <location>
        <begin position="819"/>
        <end position="839"/>
    </location>
</feature>
<name>A0ABX7PSJ4_9BACT</name>
<dbReference type="Proteomes" id="UP000663088">
    <property type="component" value="Chromosome"/>
</dbReference>
<feature type="domain" description="ABC3 transporter permease C-terminal" evidence="8">
    <location>
        <begin position="271"/>
        <end position="395"/>
    </location>
</feature>
<feature type="domain" description="ABC3 transporter permease C-terminal" evidence="8">
    <location>
        <begin position="734"/>
        <end position="849"/>
    </location>
</feature>
<evidence type="ECO:0000256" key="2">
    <source>
        <dbReference type="ARBA" id="ARBA00005236"/>
    </source>
</evidence>
<evidence type="ECO:0000256" key="3">
    <source>
        <dbReference type="ARBA" id="ARBA00022475"/>
    </source>
</evidence>
<dbReference type="Pfam" id="PF02687">
    <property type="entry name" value="FtsX"/>
    <property type="match status" value="2"/>
</dbReference>
<keyword evidence="5 7" id="KW-1133">Transmembrane helix</keyword>
<feature type="transmembrane region" description="Helical" evidence="7">
    <location>
        <begin position="486"/>
        <end position="510"/>
    </location>
</feature>
<dbReference type="RefSeq" id="WP_206843619.1">
    <property type="nucleotide sequence ID" value="NZ_CP065956.1"/>
</dbReference>
<evidence type="ECO:0000256" key="1">
    <source>
        <dbReference type="ARBA" id="ARBA00004651"/>
    </source>
</evidence>
<evidence type="ECO:0000259" key="9">
    <source>
        <dbReference type="Pfam" id="PF12704"/>
    </source>
</evidence>
<keyword evidence="11" id="KW-1185">Reference proteome</keyword>
<dbReference type="Pfam" id="PF12704">
    <property type="entry name" value="MacB_PCD"/>
    <property type="match status" value="2"/>
</dbReference>
<comment type="subcellular location">
    <subcellularLocation>
        <location evidence="1">Cell membrane</location>
        <topology evidence="1">Multi-pass membrane protein</topology>
    </subcellularLocation>
</comment>
<keyword evidence="4 7" id="KW-0812">Transmembrane</keyword>
<evidence type="ECO:0000256" key="4">
    <source>
        <dbReference type="ARBA" id="ARBA00022692"/>
    </source>
</evidence>
<evidence type="ECO:0000256" key="7">
    <source>
        <dbReference type="SAM" id="Phobius"/>
    </source>
</evidence>
<evidence type="ECO:0000256" key="5">
    <source>
        <dbReference type="ARBA" id="ARBA00022989"/>
    </source>
</evidence>
<feature type="transmembrane region" description="Helical" evidence="7">
    <location>
        <begin position="770"/>
        <end position="799"/>
    </location>
</feature>
<feature type="transmembrane region" description="Helical" evidence="7">
    <location>
        <begin position="266"/>
        <end position="290"/>
    </location>
</feature>
<dbReference type="PANTHER" id="PTHR30489:SF0">
    <property type="entry name" value="LIPOPROTEIN-RELEASING SYSTEM TRANSMEMBRANE PROTEIN LOLE"/>
    <property type="match status" value="1"/>
</dbReference>
<dbReference type="EMBL" id="CP065956">
    <property type="protein sequence ID" value="QSR85955.1"/>
    <property type="molecule type" value="Genomic_DNA"/>
</dbReference>
<reference evidence="10 11" key="1">
    <citation type="submission" date="2020-12" db="EMBL/GenBank/DDBJ databases">
        <authorList>
            <person name="Awala S.I."/>
            <person name="Gwak J.-H."/>
            <person name="Kim S.-J."/>
            <person name="Rhee S.-K."/>
        </authorList>
    </citation>
    <scope>NUCLEOTIDE SEQUENCE [LARGE SCALE GENOMIC DNA]</scope>
    <source>
        <strain evidence="10 11">IT5</strain>
    </source>
</reference>
<feature type="transmembrane region" description="Helical" evidence="7">
    <location>
        <begin position="440"/>
        <end position="465"/>
    </location>
</feature>
<feature type="transmembrane region" description="Helical" evidence="7">
    <location>
        <begin position="368"/>
        <end position="390"/>
    </location>
</feature>
<dbReference type="InterPro" id="IPR051447">
    <property type="entry name" value="Lipoprotein-release_system"/>
</dbReference>